<dbReference type="EMBL" id="JAULBC010000002">
    <property type="protein sequence ID" value="MEX6687235.1"/>
    <property type="molecule type" value="Genomic_DNA"/>
</dbReference>
<dbReference type="Proteomes" id="UP001560573">
    <property type="component" value="Unassembled WGS sequence"/>
</dbReference>
<evidence type="ECO:0000256" key="1">
    <source>
        <dbReference type="SAM" id="SignalP"/>
    </source>
</evidence>
<dbReference type="Gene3D" id="2.40.128.110">
    <property type="entry name" value="Lipid/polyisoprenoid-binding, YceI-like"/>
    <property type="match status" value="1"/>
</dbReference>
<proteinExistence type="predicted"/>
<organism evidence="3 4">
    <name type="scientific">Danxiaibacter flavus</name>
    <dbReference type="NCBI Taxonomy" id="3049108"/>
    <lineage>
        <taxon>Bacteria</taxon>
        <taxon>Pseudomonadati</taxon>
        <taxon>Bacteroidota</taxon>
        <taxon>Chitinophagia</taxon>
        <taxon>Chitinophagales</taxon>
        <taxon>Chitinophagaceae</taxon>
        <taxon>Danxiaibacter</taxon>
    </lineage>
</organism>
<feature type="domain" description="Lipid/polyisoprenoid-binding YceI-like" evidence="2">
    <location>
        <begin position="22"/>
        <end position="188"/>
    </location>
</feature>
<dbReference type="InterPro" id="IPR036761">
    <property type="entry name" value="TTHA0802/YceI-like_sf"/>
</dbReference>
<sequence>MKKISALFIAVTIAVASFGQTTWKADKAHTQVKFDITHLGVSTVSGAFTDFDASIVATKADFSDAVFTLTAKATSINTGVQQRDEHLRSADFFDVAKYPELSFKSTSLAKNGNNKYKVSGNLTIHGVTKPVTLDLWYRGTITNPMSQKPDAGFRVTGSVKRSDFGIGGKFPEAMLSEEVIIVADGEFGS</sequence>
<dbReference type="PANTHER" id="PTHR34406">
    <property type="entry name" value="PROTEIN YCEI"/>
    <property type="match status" value="1"/>
</dbReference>
<comment type="caution">
    <text evidence="3">The sequence shown here is derived from an EMBL/GenBank/DDBJ whole genome shotgun (WGS) entry which is preliminary data.</text>
</comment>
<evidence type="ECO:0000313" key="4">
    <source>
        <dbReference type="Proteomes" id="UP001560573"/>
    </source>
</evidence>
<protein>
    <submittedName>
        <fullName evidence="3">YceI family protein</fullName>
    </submittedName>
</protein>
<keyword evidence="4" id="KW-1185">Reference proteome</keyword>
<dbReference type="SMART" id="SM00867">
    <property type="entry name" value="YceI"/>
    <property type="match status" value="1"/>
</dbReference>
<dbReference type="Pfam" id="PF04264">
    <property type="entry name" value="YceI"/>
    <property type="match status" value="1"/>
</dbReference>
<gene>
    <name evidence="3" type="ORF">QTN47_07000</name>
</gene>
<dbReference type="PANTHER" id="PTHR34406:SF1">
    <property type="entry name" value="PROTEIN YCEI"/>
    <property type="match status" value="1"/>
</dbReference>
<keyword evidence="1" id="KW-0732">Signal</keyword>
<dbReference type="SUPFAM" id="SSF101874">
    <property type="entry name" value="YceI-like"/>
    <property type="match status" value="1"/>
</dbReference>
<accession>A0ABV3ZCK0</accession>
<evidence type="ECO:0000259" key="2">
    <source>
        <dbReference type="SMART" id="SM00867"/>
    </source>
</evidence>
<dbReference type="RefSeq" id="WP_369328639.1">
    <property type="nucleotide sequence ID" value="NZ_JAULBC010000002.1"/>
</dbReference>
<reference evidence="3 4" key="1">
    <citation type="submission" date="2023-07" db="EMBL/GenBank/DDBJ databases">
        <authorList>
            <person name="Lian W.-H."/>
        </authorList>
    </citation>
    <scope>NUCLEOTIDE SEQUENCE [LARGE SCALE GENOMIC DNA]</scope>
    <source>
        <strain evidence="3 4">SYSU DXS3180</strain>
    </source>
</reference>
<evidence type="ECO:0000313" key="3">
    <source>
        <dbReference type="EMBL" id="MEX6687235.1"/>
    </source>
</evidence>
<feature type="signal peptide" evidence="1">
    <location>
        <begin position="1"/>
        <end position="19"/>
    </location>
</feature>
<dbReference type="InterPro" id="IPR007372">
    <property type="entry name" value="Lipid/polyisoprenoid-bd_YceI"/>
</dbReference>
<name>A0ABV3ZCK0_9BACT</name>
<feature type="chain" id="PRO_5047340711" evidence="1">
    <location>
        <begin position="20"/>
        <end position="189"/>
    </location>
</feature>